<comment type="cofactor">
    <cofactor evidence="1">
        <name>Mg(2+)</name>
        <dbReference type="ChEBI" id="CHEBI:18420"/>
    </cofactor>
</comment>
<dbReference type="Gene3D" id="3.30.390.10">
    <property type="entry name" value="Enolase-like, N-terminal domain"/>
    <property type="match status" value="1"/>
</dbReference>
<evidence type="ECO:0000313" key="6">
    <source>
        <dbReference type="Proteomes" id="UP001164286"/>
    </source>
</evidence>
<keyword evidence="2" id="KW-0479">Metal-binding</keyword>
<dbReference type="GeneID" id="77726434"/>
<dbReference type="GO" id="GO:0016052">
    <property type="term" value="P:carbohydrate catabolic process"/>
    <property type="evidence" value="ECO:0007669"/>
    <property type="project" value="TreeGrafter"/>
</dbReference>
<dbReference type="InterPro" id="IPR013342">
    <property type="entry name" value="Mandelate_racemase_C"/>
</dbReference>
<dbReference type="PANTHER" id="PTHR13794:SF58">
    <property type="entry name" value="MITOCHONDRIAL ENOLASE SUPERFAMILY MEMBER 1"/>
    <property type="match status" value="1"/>
</dbReference>
<dbReference type="InterPro" id="IPR023444">
    <property type="entry name" value="L-Rhamnon_dehydrat"/>
</dbReference>
<comment type="caution">
    <text evidence="5">The sequence shown here is derived from an EMBL/GenBank/DDBJ whole genome shotgun (WGS) entry which is preliminary data.</text>
</comment>
<dbReference type="FunFam" id="3.20.20.120:FF:000005">
    <property type="entry name" value="Putative L-rhamnonate dehydratase"/>
    <property type="match status" value="1"/>
</dbReference>
<evidence type="ECO:0000256" key="2">
    <source>
        <dbReference type="ARBA" id="ARBA00022723"/>
    </source>
</evidence>
<keyword evidence="3" id="KW-0460">Magnesium</keyword>
<dbReference type="SFLD" id="SFLDS00001">
    <property type="entry name" value="Enolase"/>
    <property type="match status" value="1"/>
</dbReference>
<dbReference type="InterPro" id="IPR046945">
    <property type="entry name" value="RHMD-like"/>
</dbReference>
<proteinExistence type="predicted"/>
<keyword evidence="6" id="KW-1185">Reference proteome</keyword>
<name>A0AA38H8L7_9TREE</name>
<gene>
    <name evidence="5" type="ORF">MKK02DRAFT_26659</name>
</gene>
<dbReference type="SFLD" id="SFLDF00006">
    <property type="entry name" value="rhamnonate_dehydratase"/>
    <property type="match status" value="1"/>
</dbReference>
<dbReference type="Pfam" id="PF13378">
    <property type="entry name" value="MR_MLE_C"/>
    <property type="match status" value="1"/>
</dbReference>
<dbReference type="CDD" id="cd03327">
    <property type="entry name" value="MR_like_2"/>
    <property type="match status" value="1"/>
</dbReference>
<reference evidence="5" key="1">
    <citation type="journal article" date="2022" name="G3 (Bethesda)">
        <title>High quality genome of the basidiomycete yeast Dioszegia hungarica PDD-24b-2 isolated from cloud water.</title>
        <authorList>
            <person name="Jarrige D."/>
            <person name="Haridas S."/>
            <person name="Bleykasten-Grosshans C."/>
            <person name="Joly M."/>
            <person name="Nadalig T."/>
            <person name="Sancelme M."/>
            <person name="Vuilleumier S."/>
            <person name="Grigoriev I.V."/>
            <person name="Amato P."/>
            <person name="Bringel F."/>
        </authorList>
    </citation>
    <scope>NUCLEOTIDE SEQUENCE</scope>
    <source>
        <strain evidence="5">PDD-24b-2</strain>
    </source>
</reference>
<dbReference type="InterPro" id="IPR029065">
    <property type="entry name" value="Enolase_C-like"/>
</dbReference>
<dbReference type="SUPFAM" id="SSF51604">
    <property type="entry name" value="Enolase C-terminal domain-like"/>
    <property type="match status" value="1"/>
</dbReference>
<dbReference type="AlphaFoldDB" id="A0AA38H8L7"/>
<evidence type="ECO:0000256" key="3">
    <source>
        <dbReference type="ARBA" id="ARBA00022842"/>
    </source>
</evidence>
<dbReference type="Pfam" id="PF02746">
    <property type="entry name" value="MR_MLE_N"/>
    <property type="match status" value="1"/>
</dbReference>
<dbReference type="InterPro" id="IPR029017">
    <property type="entry name" value="Enolase-like_N"/>
</dbReference>
<dbReference type="InterPro" id="IPR013341">
    <property type="entry name" value="Mandelate_racemase_N_dom"/>
</dbReference>
<dbReference type="GO" id="GO:0000287">
    <property type="term" value="F:magnesium ion binding"/>
    <property type="evidence" value="ECO:0007669"/>
    <property type="project" value="TreeGrafter"/>
</dbReference>
<dbReference type="EMBL" id="JAKWFO010000005">
    <property type="protein sequence ID" value="KAI9636467.1"/>
    <property type="molecule type" value="Genomic_DNA"/>
</dbReference>
<dbReference type="InterPro" id="IPR036849">
    <property type="entry name" value="Enolase-like_C_sf"/>
</dbReference>
<organism evidence="5 6">
    <name type="scientific">Dioszegia hungarica</name>
    <dbReference type="NCBI Taxonomy" id="4972"/>
    <lineage>
        <taxon>Eukaryota</taxon>
        <taxon>Fungi</taxon>
        <taxon>Dikarya</taxon>
        <taxon>Basidiomycota</taxon>
        <taxon>Agaricomycotina</taxon>
        <taxon>Tremellomycetes</taxon>
        <taxon>Tremellales</taxon>
        <taxon>Bulleribasidiaceae</taxon>
        <taxon>Dioszegia</taxon>
    </lineage>
</organism>
<evidence type="ECO:0000256" key="1">
    <source>
        <dbReference type="ARBA" id="ARBA00001946"/>
    </source>
</evidence>
<dbReference type="Gene3D" id="3.20.20.120">
    <property type="entry name" value="Enolase-like C-terminal domain"/>
    <property type="match status" value="1"/>
</dbReference>
<feature type="domain" description="Mandelate racemase/muconate lactonizing enzyme C-terminal" evidence="4">
    <location>
        <begin position="170"/>
        <end position="268"/>
    </location>
</feature>
<protein>
    <submittedName>
        <fullName evidence="5">Racemase</fullName>
    </submittedName>
</protein>
<dbReference type="SUPFAM" id="SSF54826">
    <property type="entry name" value="Enolase N-terminal domain-like"/>
    <property type="match status" value="1"/>
</dbReference>
<dbReference type="GO" id="GO:0050032">
    <property type="term" value="F:L-rhamnonate dehydratase activity"/>
    <property type="evidence" value="ECO:0007669"/>
    <property type="project" value="InterPro"/>
</dbReference>
<dbReference type="RefSeq" id="XP_052946244.1">
    <property type="nucleotide sequence ID" value="XM_053087233.1"/>
</dbReference>
<dbReference type="SMART" id="SM00922">
    <property type="entry name" value="MR_MLE"/>
    <property type="match status" value="1"/>
</dbReference>
<dbReference type="SFLD" id="SFLDG00179">
    <property type="entry name" value="mandelate_racemase"/>
    <property type="match status" value="1"/>
</dbReference>
<dbReference type="PANTHER" id="PTHR13794">
    <property type="entry name" value="ENOLASE SUPERFAMILY, MANDELATE RACEMASE"/>
    <property type="match status" value="1"/>
</dbReference>
<dbReference type="NCBIfam" id="NF011968">
    <property type="entry name" value="PRK15440.1"/>
    <property type="match status" value="1"/>
</dbReference>
<dbReference type="Proteomes" id="UP001164286">
    <property type="component" value="Unassembled WGS sequence"/>
</dbReference>
<sequence length="420" mass="46565">MPKTWPTIAKLETFIPSANGSGGDYHRQNTDHWIVQGNISCPMHKYDEYRSSRTSWGIGVLGSIFVKLTASDGTIGYATGFGGPPACWLIEEHFKRFVIGQDPRDTNKIWDMMWRASMFYGRKGLPLAALSVVDLAIWDLLGKIRGEPIYKMIGGRTKKDIPLYLTGPRPEVAKELGFWGSKVALPHGPSDGHEGIRKNVAYLKECKDAVGPDYPVQVDCYMSLDVPYTIALIRATEKAGVEINWWEEVLHPDDFDGHIKLKEALPHVKFTTGEHEYSKYGFRKLIENRAVDIIQPDVMWLGGLTELIKVAAMAAAYDIQVVPHGSGPYSFQAIMTFTNSDFCEYIANSPDGKSVHPSFGNLFLNEVLPVNGRVDLTDEPGFGLILNPEAELVPYSTFFKPVHGLGAAGEAEVDDGKKKA</sequence>
<accession>A0AA38H8L7</accession>
<evidence type="ECO:0000313" key="5">
    <source>
        <dbReference type="EMBL" id="KAI9636467.1"/>
    </source>
</evidence>
<evidence type="ECO:0000259" key="4">
    <source>
        <dbReference type="SMART" id="SM00922"/>
    </source>
</evidence>